<evidence type="ECO:0000313" key="2">
    <source>
        <dbReference type="Proteomes" id="UP001177260"/>
    </source>
</evidence>
<proteinExistence type="predicted"/>
<organism evidence="1 2">
    <name type="scientific">Aspergillus melleus</name>
    <dbReference type="NCBI Taxonomy" id="138277"/>
    <lineage>
        <taxon>Eukaryota</taxon>
        <taxon>Fungi</taxon>
        <taxon>Dikarya</taxon>
        <taxon>Ascomycota</taxon>
        <taxon>Pezizomycotina</taxon>
        <taxon>Eurotiomycetes</taxon>
        <taxon>Eurotiomycetidae</taxon>
        <taxon>Eurotiales</taxon>
        <taxon>Aspergillaceae</taxon>
        <taxon>Aspergillus</taxon>
        <taxon>Aspergillus subgen. Circumdati</taxon>
    </lineage>
</organism>
<evidence type="ECO:0000313" key="1">
    <source>
        <dbReference type="EMBL" id="KAK1145762.1"/>
    </source>
</evidence>
<gene>
    <name evidence="1" type="ORF">N8T08_004000</name>
</gene>
<comment type="caution">
    <text evidence="1">The sequence shown here is derived from an EMBL/GenBank/DDBJ whole genome shotgun (WGS) entry which is preliminary data.</text>
</comment>
<sequence length="515" mass="55274">MNILCMYRALAVVVTALLAGALQWTNWETYAPKNETCYVDSPKDVVCGQGRIARYAAEIETPEDAQATIKFARKHNIRLVIKNTGHDVTGKTSAPDSLQIATNRLKDIQYLSDFVPRGAKVHHSRGPAVTMGAGVLGLELNSAGAAGRYLAVTGICGTVGTAGGYIQGGGASALNRLFGLASDNALQFTVVTAEGKLVVANEFQNKDLFWALRGGGGGTFGVVMNVTVRVYPDVSAVHTLLTITQPSGGEKFWEAARELLAAQPTLVAGLSHVRITGFPINANDPSTGTLVLEATLYNTTVTATDESFAPLREALTNAGIPHGYQSDHLPSVSAYLKNSQYIDTGGVGTLHGSALVSENFYHAADAPSKLADTLSKLRAAPGSVFEVTTFGGGQVKANKHIVDSAVHSAWREALTVIDLFVNLPSNSSFEMQRTAQGFLTGVQMPLLLSLEPRMASYVNGADSQQKDFQWRFWGDNYKRLYGIKQAWDKDGLFICTMGVGSEDWDKEGMCKKKSR</sequence>
<accession>A0ACC3B692</accession>
<dbReference type="Proteomes" id="UP001177260">
    <property type="component" value="Unassembled WGS sequence"/>
</dbReference>
<protein>
    <submittedName>
        <fullName evidence="1">Uncharacterized protein</fullName>
    </submittedName>
</protein>
<dbReference type="EMBL" id="JAOPJF010000022">
    <property type="protein sequence ID" value="KAK1145762.1"/>
    <property type="molecule type" value="Genomic_DNA"/>
</dbReference>
<reference evidence="1 2" key="1">
    <citation type="journal article" date="2023" name="ACS Omega">
        <title>Identification of the Neoaspergillic Acid Biosynthesis Gene Cluster by Establishing an In Vitro CRISPR-Ribonucleoprotein Genetic System in Aspergillus melleus.</title>
        <authorList>
            <person name="Yuan B."/>
            <person name="Grau M.F."/>
            <person name="Murata R.M."/>
            <person name="Torok T."/>
            <person name="Venkateswaran K."/>
            <person name="Stajich J.E."/>
            <person name="Wang C.C.C."/>
        </authorList>
    </citation>
    <scope>NUCLEOTIDE SEQUENCE [LARGE SCALE GENOMIC DNA]</scope>
    <source>
        <strain evidence="1 2">IMV 1140</strain>
    </source>
</reference>
<keyword evidence="2" id="KW-1185">Reference proteome</keyword>
<name>A0ACC3B692_9EURO</name>